<dbReference type="EMBL" id="DVKS01000081">
    <property type="protein sequence ID" value="HIT41440.1"/>
    <property type="molecule type" value="Genomic_DNA"/>
</dbReference>
<gene>
    <name evidence="5" type="ORF">IAB60_04930</name>
</gene>
<dbReference type="InterPro" id="IPR014710">
    <property type="entry name" value="RmlC-like_jellyroll"/>
</dbReference>
<evidence type="ECO:0000256" key="2">
    <source>
        <dbReference type="ARBA" id="ARBA00023125"/>
    </source>
</evidence>
<comment type="caution">
    <text evidence="5">The sequence shown here is derived from an EMBL/GenBank/DDBJ whole genome shotgun (WGS) entry which is preliminary data.</text>
</comment>
<dbReference type="AlphaFoldDB" id="A0A9D1KF88"/>
<dbReference type="Pfam" id="PF13545">
    <property type="entry name" value="HTH_Crp_2"/>
    <property type="match status" value="1"/>
</dbReference>
<evidence type="ECO:0000313" key="6">
    <source>
        <dbReference type="Proteomes" id="UP000886860"/>
    </source>
</evidence>
<sequence>MTIQELVREVPELEEYLRNMPAGLEKRYTIRVYPPGTIIHQKDFKLDYFGIVAKGEHRVINEFQNGNVYMIEKNEPIDFVGEVTILAGMERTSVTIETLTETTVIYFRRKDFEDWIAQDIHFLRLVAGKVALKLYRSSYNRGARLFYPPQFILLDYVLKYAAAQGIEEKKQITVKKTRQDLYEECGVTVKTLNRTIKRLEEDGLVTMSHGKMTMSLEQYRLARKKVHHYVEYDGRKS</sequence>
<dbReference type="Gene3D" id="2.60.120.10">
    <property type="entry name" value="Jelly Rolls"/>
    <property type="match status" value="1"/>
</dbReference>
<feature type="domain" description="Cyclic nucleotide-binding" evidence="4">
    <location>
        <begin position="33"/>
        <end position="116"/>
    </location>
</feature>
<accession>A0A9D1KF88</accession>
<dbReference type="SUPFAM" id="SSF46785">
    <property type="entry name" value="Winged helix' DNA-binding domain"/>
    <property type="match status" value="1"/>
</dbReference>
<keyword evidence="1" id="KW-0805">Transcription regulation</keyword>
<dbReference type="GO" id="GO:0006355">
    <property type="term" value="P:regulation of DNA-templated transcription"/>
    <property type="evidence" value="ECO:0007669"/>
    <property type="project" value="InterPro"/>
</dbReference>
<dbReference type="Proteomes" id="UP000886860">
    <property type="component" value="Unassembled WGS sequence"/>
</dbReference>
<dbReference type="SMART" id="SM00419">
    <property type="entry name" value="HTH_CRP"/>
    <property type="match status" value="1"/>
</dbReference>
<dbReference type="InterPro" id="IPR000595">
    <property type="entry name" value="cNMP-bd_dom"/>
</dbReference>
<evidence type="ECO:0000256" key="3">
    <source>
        <dbReference type="ARBA" id="ARBA00023163"/>
    </source>
</evidence>
<dbReference type="SUPFAM" id="SSF51206">
    <property type="entry name" value="cAMP-binding domain-like"/>
    <property type="match status" value="1"/>
</dbReference>
<reference evidence="5" key="2">
    <citation type="journal article" date="2021" name="PeerJ">
        <title>Extensive microbial diversity within the chicken gut microbiome revealed by metagenomics and culture.</title>
        <authorList>
            <person name="Gilroy R."/>
            <person name="Ravi A."/>
            <person name="Getino M."/>
            <person name="Pursley I."/>
            <person name="Horton D.L."/>
            <person name="Alikhan N.F."/>
            <person name="Baker D."/>
            <person name="Gharbi K."/>
            <person name="Hall N."/>
            <person name="Watson M."/>
            <person name="Adriaenssens E.M."/>
            <person name="Foster-Nyarko E."/>
            <person name="Jarju S."/>
            <person name="Secka A."/>
            <person name="Antonio M."/>
            <person name="Oren A."/>
            <person name="Chaudhuri R.R."/>
            <person name="La Ragione R."/>
            <person name="Hildebrand F."/>
            <person name="Pallen M.J."/>
        </authorList>
    </citation>
    <scope>NUCLEOTIDE SEQUENCE</scope>
    <source>
        <strain evidence="5">CHK123-3438</strain>
    </source>
</reference>
<keyword evidence="3" id="KW-0804">Transcription</keyword>
<proteinExistence type="predicted"/>
<keyword evidence="2" id="KW-0238">DNA-binding</keyword>
<dbReference type="InterPro" id="IPR036390">
    <property type="entry name" value="WH_DNA-bd_sf"/>
</dbReference>
<dbReference type="Pfam" id="PF00027">
    <property type="entry name" value="cNMP_binding"/>
    <property type="match status" value="1"/>
</dbReference>
<organism evidence="5 6">
    <name type="scientific">Candidatus Caccovicinus merdipullorum</name>
    <dbReference type="NCBI Taxonomy" id="2840724"/>
    <lineage>
        <taxon>Bacteria</taxon>
        <taxon>Bacillati</taxon>
        <taxon>Bacillota</taxon>
        <taxon>Clostridia</taxon>
        <taxon>Eubacteriales</taxon>
        <taxon>Candidatus Caccovicinus</taxon>
    </lineage>
</organism>
<name>A0A9D1KF88_9FIRM</name>
<evidence type="ECO:0000256" key="1">
    <source>
        <dbReference type="ARBA" id="ARBA00023015"/>
    </source>
</evidence>
<dbReference type="CDD" id="cd00038">
    <property type="entry name" value="CAP_ED"/>
    <property type="match status" value="1"/>
</dbReference>
<dbReference type="GO" id="GO:0003677">
    <property type="term" value="F:DNA binding"/>
    <property type="evidence" value="ECO:0007669"/>
    <property type="project" value="UniProtKB-KW"/>
</dbReference>
<evidence type="ECO:0000259" key="4">
    <source>
        <dbReference type="PROSITE" id="PS50042"/>
    </source>
</evidence>
<dbReference type="PROSITE" id="PS50042">
    <property type="entry name" value="CNMP_BINDING_3"/>
    <property type="match status" value="1"/>
</dbReference>
<evidence type="ECO:0000313" key="5">
    <source>
        <dbReference type="EMBL" id="HIT41440.1"/>
    </source>
</evidence>
<dbReference type="InterPro" id="IPR012318">
    <property type="entry name" value="HTH_CRP"/>
</dbReference>
<dbReference type="InterPro" id="IPR018490">
    <property type="entry name" value="cNMP-bd_dom_sf"/>
</dbReference>
<protein>
    <submittedName>
        <fullName evidence="5">Crp/Fnr family transcriptional regulator</fullName>
    </submittedName>
</protein>
<reference evidence="5" key="1">
    <citation type="submission" date="2020-10" db="EMBL/GenBank/DDBJ databases">
        <authorList>
            <person name="Gilroy R."/>
        </authorList>
    </citation>
    <scope>NUCLEOTIDE SEQUENCE</scope>
    <source>
        <strain evidence="5">CHK123-3438</strain>
    </source>
</reference>